<accession>A0A7G7GBM7</accession>
<dbReference type="PROSITE" id="PS51257">
    <property type="entry name" value="PROKAR_LIPOPROTEIN"/>
    <property type="match status" value="1"/>
</dbReference>
<dbReference type="Pfam" id="PF14129">
    <property type="entry name" value="DUF4296"/>
    <property type="match status" value="1"/>
</dbReference>
<evidence type="ECO:0000313" key="3">
    <source>
        <dbReference type="EMBL" id="QNF34561.1"/>
    </source>
</evidence>
<keyword evidence="1" id="KW-0732">Signal</keyword>
<feature type="domain" description="DUF4296" evidence="2">
    <location>
        <begin position="24"/>
        <end position="108"/>
    </location>
</feature>
<proteinExistence type="predicted"/>
<feature type="chain" id="PRO_5028887585" evidence="1">
    <location>
        <begin position="22"/>
        <end position="117"/>
    </location>
</feature>
<dbReference type="Proteomes" id="UP000515237">
    <property type="component" value="Chromosome"/>
</dbReference>
<name>A0A7G7GBM7_9BACT</name>
<dbReference type="RefSeq" id="WP_185271039.1">
    <property type="nucleotide sequence ID" value="NZ_CP055156.1"/>
</dbReference>
<protein>
    <submittedName>
        <fullName evidence="3">DUF4296 domain-containing protein</fullName>
    </submittedName>
</protein>
<dbReference type="KEGG" id="aswu:HUW51_18180"/>
<gene>
    <name evidence="3" type="ORF">HUW51_18180</name>
</gene>
<keyword evidence="4" id="KW-1185">Reference proteome</keyword>
<dbReference type="EMBL" id="CP055156">
    <property type="protein sequence ID" value="QNF34561.1"/>
    <property type="molecule type" value="Genomic_DNA"/>
</dbReference>
<evidence type="ECO:0000256" key="1">
    <source>
        <dbReference type="SAM" id="SignalP"/>
    </source>
</evidence>
<feature type="signal peptide" evidence="1">
    <location>
        <begin position="1"/>
        <end position="21"/>
    </location>
</feature>
<sequence>MKSLFLISPLFLLLSCSPASEPQPANLIPEEKMTRIMMDVHLAEAQVENAGLPLDSGEAVYRKLQQQIFKKYQVKETDFNTSYQYYLRNLNLLDKIYEKVIDSLTVRETLLKAQPPK</sequence>
<dbReference type="InterPro" id="IPR025381">
    <property type="entry name" value="DUF4296"/>
</dbReference>
<dbReference type="AlphaFoldDB" id="A0A7G7GBM7"/>
<evidence type="ECO:0000259" key="2">
    <source>
        <dbReference type="Pfam" id="PF14129"/>
    </source>
</evidence>
<reference evidence="3 4" key="1">
    <citation type="journal article" date="2018" name="Int. J. Syst. Evol. Microbiol.">
        <title>Adhaeribacter swui sp. nov., isolated from wet mud.</title>
        <authorList>
            <person name="Kim D.U."/>
            <person name="Kim K.W."/>
            <person name="Kang M.S."/>
            <person name="Kim J.Y."/>
            <person name="Jang J.H."/>
            <person name="Kim M.K."/>
        </authorList>
    </citation>
    <scope>NUCLEOTIDE SEQUENCE [LARGE SCALE GENOMIC DNA]</scope>
    <source>
        <strain evidence="3 4">KCTC 52873</strain>
    </source>
</reference>
<organism evidence="3 4">
    <name type="scientific">Adhaeribacter swui</name>
    <dbReference type="NCBI Taxonomy" id="2086471"/>
    <lineage>
        <taxon>Bacteria</taxon>
        <taxon>Pseudomonadati</taxon>
        <taxon>Bacteroidota</taxon>
        <taxon>Cytophagia</taxon>
        <taxon>Cytophagales</taxon>
        <taxon>Hymenobacteraceae</taxon>
        <taxon>Adhaeribacter</taxon>
    </lineage>
</organism>
<evidence type="ECO:0000313" key="4">
    <source>
        <dbReference type="Proteomes" id="UP000515237"/>
    </source>
</evidence>